<reference evidence="1 2" key="1">
    <citation type="submission" date="2018-11" db="EMBL/GenBank/DDBJ databases">
        <authorList>
            <consortium name="Pathogen Informatics"/>
        </authorList>
    </citation>
    <scope>NUCLEOTIDE SEQUENCE [LARGE SCALE GENOMIC DNA]</scope>
    <source>
        <strain evidence="1 2">Zambia</strain>
    </source>
</reference>
<proteinExistence type="predicted"/>
<sequence length="62" mass="7690">MKLRAKWPSYDVANNFHIIFRQWCDLFPHLPRRLWWSKQMHHFKKYCNNSPALSSNNMNKQK</sequence>
<evidence type="ECO:0000313" key="2">
    <source>
        <dbReference type="Proteomes" id="UP000277204"/>
    </source>
</evidence>
<name>A0A3P8DEJ9_9TREM</name>
<keyword evidence="2" id="KW-1185">Reference proteome</keyword>
<accession>A0A3P8DEJ9</accession>
<gene>
    <name evidence="1" type="ORF">SMRZ_LOCUS12156</name>
</gene>
<dbReference type="AlphaFoldDB" id="A0A3P8DEJ9"/>
<evidence type="ECO:0000313" key="1">
    <source>
        <dbReference type="EMBL" id="VDO98968.1"/>
    </source>
</evidence>
<dbReference type="EMBL" id="UZAI01007403">
    <property type="protein sequence ID" value="VDO98968.1"/>
    <property type="molecule type" value="Genomic_DNA"/>
</dbReference>
<dbReference type="Proteomes" id="UP000277204">
    <property type="component" value="Unassembled WGS sequence"/>
</dbReference>
<protein>
    <submittedName>
        <fullName evidence="1">Uncharacterized protein</fullName>
    </submittedName>
</protein>
<organism evidence="1 2">
    <name type="scientific">Schistosoma margrebowiei</name>
    <dbReference type="NCBI Taxonomy" id="48269"/>
    <lineage>
        <taxon>Eukaryota</taxon>
        <taxon>Metazoa</taxon>
        <taxon>Spiralia</taxon>
        <taxon>Lophotrochozoa</taxon>
        <taxon>Platyhelminthes</taxon>
        <taxon>Trematoda</taxon>
        <taxon>Digenea</taxon>
        <taxon>Strigeidida</taxon>
        <taxon>Schistosomatoidea</taxon>
        <taxon>Schistosomatidae</taxon>
        <taxon>Schistosoma</taxon>
    </lineage>
</organism>